<protein>
    <recommendedName>
        <fullName evidence="1">RiboL-PSP-HEPN domain-containing protein</fullName>
    </recommendedName>
</protein>
<dbReference type="InterPro" id="IPR041519">
    <property type="entry name" value="HEPN_RiboL-PSP"/>
</dbReference>
<reference evidence="2 3" key="1">
    <citation type="submission" date="2016-11" db="EMBL/GenBank/DDBJ databases">
        <authorList>
            <person name="Jaros S."/>
            <person name="Januszkiewicz K."/>
            <person name="Wedrychowicz H."/>
        </authorList>
    </citation>
    <scope>NUCLEOTIDE SEQUENCE [LARGE SCALE GENOMIC DNA]</scope>
    <source>
        <strain evidence="2">NVI 5450</strain>
    </source>
</reference>
<gene>
    <name evidence="2" type="ORF">NVI5450_4431</name>
</gene>
<proteinExistence type="predicted"/>
<accession>A0A1L0AQ85</accession>
<dbReference type="Pfam" id="PF18735">
    <property type="entry name" value="HEPN_RiboL-PSP"/>
    <property type="match status" value="1"/>
</dbReference>
<dbReference type="AlphaFoldDB" id="A0A1L0AQ85"/>
<dbReference type="RefSeq" id="WP_075518524.1">
    <property type="nucleotide sequence ID" value="NZ_FPLD01000131.1"/>
</dbReference>
<organism evidence="2 3">
    <name type="scientific">Moritella viscosa</name>
    <dbReference type="NCBI Taxonomy" id="80854"/>
    <lineage>
        <taxon>Bacteria</taxon>
        <taxon>Pseudomonadati</taxon>
        <taxon>Pseudomonadota</taxon>
        <taxon>Gammaproteobacteria</taxon>
        <taxon>Alteromonadales</taxon>
        <taxon>Moritellaceae</taxon>
        <taxon>Moritella</taxon>
    </lineage>
</organism>
<sequence length="177" mass="20284">MSISLNNFKLAISDAKELAECYDLLNAKDDAAPPEALKRAALIMTLTAWETYVEDIATELFANKFGVLKGCHIGNYLEHQFSSKLKMFHNPGSQKTKEIFEEFFGVNVTESWVWNSYQTPKQVKQTLDAWLRRRGEAVHRSQIDITKPDLIKRNELDKCVRFISELVEITDKALESV</sequence>
<name>A0A1L0AQ85_9GAMM</name>
<dbReference type="EMBL" id="FPLD01000131">
    <property type="protein sequence ID" value="SGZ16950.1"/>
    <property type="molecule type" value="Genomic_DNA"/>
</dbReference>
<evidence type="ECO:0000313" key="3">
    <source>
        <dbReference type="Proteomes" id="UP000183794"/>
    </source>
</evidence>
<feature type="domain" description="RiboL-PSP-HEPN" evidence="1">
    <location>
        <begin position="13"/>
        <end position="175"/>
    </location>
</feature>
<evidence type="ECO:0000259" key="1">
    <source>
        <dbReference type="Pfam" id="PF18735"/>
    </source>
</evidence>
<evidence type="ECO:0000313" key="2">
    <source>
        <dbReference type="EMBL" id="SGZ16950.1"/>
    </source>
</evidence>
<dbReference type="Proteomes" id="UP000183794">
    <property type="component" value="Unassembled WGS sequence"/>
</dbReference>
<dbReference type="OrthoDB" id="9134022at2"/>